<organism evidence="1 2">
    <name type="scientific">Lentinus tigrinus ALCF2SS1-6</name>
    <dbReference type="NCBI Taxonomy" id="1328759"/>
    <lineage>
        <taxon>Eukaryota</taxon>
        <taxon>Fungi</taxon>
        <taxon>Dikarya</taxon>
        <taxon>Basidiomycota</taxon>
        <taxon>Agaricomycotina</taxon>
        <taxon>Agaricomycetes</taxon>
        <taxon>Polyporales</taxon>
        <taxon>Polyporaceae</taxon>
        <taxon>Lentinus</taxon>
    </lineage>
</organism>
<name>A0A5C2S8T8_9APHY</name>
<proteinExistence type="predicted"/>
<dbReference type="OrthoDB" id="10614746at2759"/>
<dbReference type="AlphaFoldDB" id="A0A5C2S8T8"/>
<protein>
    <submittedName>
        <fullName evidence="1">Uncharacterized protein</fullName>
    </submittedName>
</protein>
<evidence type="ECO:0000313" key="2">
    <source>
        <dbReference type="Proteomes" id="UP000313359"/>
    </source>
</evidence>
<dbReference type="Proteomes" id="UP000313359">
    <property type="component" value="Unassembled WGS sequence"/>
</dbReference>
<gene>
    <name evidence="1" type="ORF">L227DRAFT_95628</name>
</gene>
<keyword evidence="2" id="KW-1185">Reference proteome</keyword>
<accession>A0A5C2S8T8</accession>
<sequence length="230" mass="25433">MIYVQSMGSVILCAQASCHITACSHHSAVLWLTHRLAAGCYLLRSLLPRRRQPPHSLWMSTSEALTIAGTARHRASPATHWSTRHTASERRAAFAKPPLHPTMCLVRASSSRIHFAVPPASSSRLTQSWTFDFRLLPKTKRLDMDHGPTVRIVRHPTLTNNMPSASPPPLSPHFPVPVIGLPAIMQHVLTGCGMSAHVIRLLGRHPEHNERQEGAVCRNETCIALCRPTT</sequence>
<dbReference type="EMBL" id="ML122266">
    <property type="protein sequence ID" value="RPD60233.1"/>
    <property type="molecule type" value="Genomic_DNA"/>
</dbReference>
<reference evidence="1" key="1">
    <citation type="journal article" date="2018" name="Genome Biol. Evol.">
        <title>Genomics and development of Lentinus tigrinus, a white-rot wood-decaying mushroom with dimorphic fruiting bodies.</title>
        <authorList>
            <person name="Wu B."/>
            <person name="Xu Z."/>
            <person name="Knudson A."/>
            <person name="Carlson A."/>
            <person name="Chen N."/>
            <person name="Kovaka S."/>
            <person name="LaButti K."/>
            <person name="Lipzen A."/>
            <person name="Pennachio C."/>
            <person name="Riley R."/>
            <person name="Schakwitz W."/>
            <person name="Umezawa K."/>
            <person name="Ohm R.A."/>
            <person name="Grigoriev I.V."/>
            <person name="Nagy L.G."/>
            <person name="Gibbons J."/>
            <person name="Hibbett D."/>
        </authorList>
    </citation>
    <scope>NUCLEOTIDE SEQUENCE [LARGE SCALE GENOMIC DNA]</scope>
    <source>
        <strain evidence="1">ALCF2SS1-6</strain>
    </source>
</reference>
<evidence type="ECO:0000313" key="1">
    <source>
        <dbReference type="EMBL" id="RPD60233.1"/>
    </source>
</evidence>